<reference evidence="9" key="1">
    <citation type="submission" date="2021-12" db="EMBL/GenBank/DDBJ databases">
        <authorList>
            <person name="Rodrigo-Torres L."/>
            <person name="Arahal R. D."/>
            <person name="Lucena T."/>
        </authorList>
    </citation>
    <scope>NUCLEOTIDE SEQUENCE</scope>
    <source>
        <strain evidence="9">CECT 8858</strain>
    </source>
</reference>
<dbReference type="NCBIfam" id="TIGR00675">
    <property type="entry name" value="dcm"/>
    <property type="match status" value="1"/>
</dbReference>
<organism evidence="9 10">
    <name type="scientific">Emticicia aquatica</name>
    <dbReference type="NCBI Taxonomy" id="1681835"/>
    <lineage>
        <taxon>Bacteria</taxon>
        <taxon>Pseudomonadati</taxon>
        <taxon>Bacteroidota</taxon>
        <taxon>Cytophagia</taxon>
        <taxon>Cytophagales</taxon>
        <taxon>Leadbetterellaceae</taxon>
        <taxon>Emticicia</taxon>
    </lineage>
</organism>
<dbReference type="InterPro" id="IPR001525">
    <property type="entry name" value="C5_MeTfrase"/>
</dbReference>
<dbReference type="PANTHER" id="PTHR10629:SF52">
    <property type="entry name" value="DNA (CYTOSINE-5)-METHYLTRANSFERASE 1"/>
    <property type="match status" value="1"/>
</dbReference>
<dbReference type="InterPro" id="IPR050390">
    <property type="entry name" value="C5-Methyltransferase"/>
</dbReference>
<accession>A0ABN8ERT0</accession>
<keyword evidence="10" id="KW-1185">Reference proteome</keyword>
<dbReference type="SUPFAM" id="SSF53335">
    <property type="entry name" value="S-adenosyl-L-methionine-dependent methyltransferases"/>
    <property type="match status" value="1"/>
</dbReference>
<feature type="active site" evidence="6">
    <location>
        <position position="80"/>
    </location>
</feature>
<proteinExistence type="inferred from homology"/>
<evidence type="ECO:0000256" key="2">
    <source>
        <dbReference type="ARBA" id="ARBA00022679"/>
    </source>
</evidence>
<dbReference type="PRINTS" id="PR00105">
    <property type="entry name" value="C5METTRFRASE"/>
</dbReference>
<dbReference type="Gene3D" id="3.90.120.10">
    <property type="entry name" value="DNA Methylase, subunit A, domain 2"/>
    <property type="match status" value="1"/>
</dbReference>
<evidence type="ECO:0000256" key="4">
    <source>
        <dbReference type="ARBA" id="ARBA00022747"/>
    </source>
</evidence>
<dbReference type="GO" id="GO:0032259">
    <property type="term" value="P:methylation"/>
    <property type="evidence" value="ECO:0007669"/>
    <property type="project" value="UniProtKB-KW"/>
</dbReference>
<keyword evidence="1 6" id="KW-0489">Methyltransferase</keyword>
<evidence type="ECO:0000256" key="6">
    <source>
        <dbReference type="PROSITE-ProRule" id="PRU01016"/>
    </source>
</evidence>
<dbReference type="PROSITE" id="PS00094">
    <property type="entry name" value="C5_MTASE_1"/>
    <property type="match status" value="1"/>
</dbReference>
<keyword evidence="3 6" id="KW-0949">S-adenosyl-L-methionine</keyword>
<evidence type="ECO:0000313" key="9">
    <source>
        <dbReference type="EMBL" id="CAH0994219.1"/>
    </source>
</evidence>
<keyword evidence="4" id="KW-0680">Restriction system</keyword>
<evidence type="ECO:0000313" key="10">
    <source>
        <dbReference type="Proteomes" id="UP000837932"/>
    </source>
</evidence>
<dbReference type="EC" id="2.1.1.37" evidence="8"/>
<evidence type="ECO:0000256" key="7">
    <source>
        <dbReference type="RuleBase" id="RU000416"/>
    </source>
</evidence>
<dbReference type="InterPro" id="IPR018117">
    <property type="entry name" value="C5_DNA_meth_AS"/>
</dbReference>
<evidence type="ECO:0000256" key="3">
    <source>
        <dbReference type="ARBA" id="ARBA00022691"/>
    </source>
</evidence>
<dbReference type="EMBL" id="CAKLPY010000001">
    <property type="protein sequence ID" value="CAH0994219.1"/>
    <property type="molecule type" value="Genomic_DNA"/>
</dbReference>
<sequence>MLNFIDLFCGAGGFAKGFEMTGKFKCIGGIDNKESAIQTHKLNFKNSISICDDIRNVPPEDFNVLLNGQKVDVVIGGPPCPTFSTIGHAKIQSVYKNQEEKDITNDPRNDLFLDFLNYVDFFRPKIFVMENVPQFLTKYNGATFEAVKAIIERDLPEYEIVEKVKVLNSVNYGVPQNRRRMILVGYQKGYKFKYPEITNWFKNGKFNIDPNNDNPDTSKLKKHISVEDAISDLPQITDNWRISEVEYSRHEELNSFQKLMRKDTGISVKNNICRMSNKRAKEVFSHMKQGDIYMDLAPEIRQILPFREDIFKDRLKRLVNENPSWTVLAHIGMDGYMYIHPTEDRTLSVREAARIQSFPDDFEFIGNQQDTYVQVGNAVPPLMAMKIGESVYECLNTIKK</sequence>
<name>A0ABN8ERT0_9BACT</name>
<protein>
    <recommendedName>
        <fullName evidence="8">Cytosine-specific methyltransferase</fullName>
        <ecNumber evidence="8">2.1.1.37</ecNumber>
    </recommendedName>
</protein>
<comment type="similarity">
    <text evidence="6 7">Belongs to the class I-like SAM-binding methyltransferase superfamily. C5-methyltransferase family.</text>
</comment>
<comment type="catalytic activity">
    <reaction evidence="5 8">
        <text>a 2'-deoxycytidine in DNA + S-adenosyl-L-methionine = a 5-methyl-2'-deoxycytidine in DNA + S-adenosyl-L-homocysteine + H(+)</text>
        <dbReference type="Rhea" id="RHEA:13681"/>
        <dbReference type="Rhea" id="RHEA-COMP:11369"/>
        <dbReference type="Rhea" id="RHEA-COMP:11370"/>
        <dbReference type="ChEBI" id="CHEBI:15378"/>
        <dbReference type="ChEBI" id="CHEBI:57856"/>
        <dbReference type="ChEBI" id="CHEBI:59789"/>
        <dbReference type="ChEBI" id="CHEBI:85452"/>
        <dbReference type="ChEBI" id="CHEBI:85454"/>
        <dbReference type="EC" id="2.1.1.37"/>
    </reaction>
</comment>
<evidence type="ECO:0000256" key="8">
    <source>
        <dbReference type="RuleBase" id="RU000417"/>
    </source>
</evidence>
<comment type="caution">
    <text evidence="9">The sequence shown here is derived from an EMBL/GenBank/DDBJ whole genome shotgun (WGS) entry which is preliminary data.</text>
</comment>
<dbReference type="GO" id="GO:0003886">
    <property type="term" value="F:DNA (cytosine-5-)-methyltransferase activity"/>
    <property type="evidence" value="ECO:0007669"/>
    <property type="project" value="UniProtKB-EC"/>
</dbReference>
<dbReference type="Proteomes" id="UP000837932">
    <property type="component" value="Unassembled WGS sequence"/>
</dbReference>
<dbReference type="RefSeq" id="WP_238803970.1">
    <property type="nucleotide sequence ID" value="NZ_CAKLPY010000001.1"/>
</dbReference>
<evidence type="ECO:0000256" key="5">
    <source>
        <dbReference type="ARBA" id="ARBA00047422"/>
    </source>
</evidence>
<dbReference type="Gene3D" id="3.40.50.150">
    <property type="entry name" value="Vaccinia Virus protein VP39"/>
    <property type="match status" value="1"/>
</dbReference>
<keyword evidence="2 6" id="KW-0808">Transferase</keyword>
<dbReference type="InterPro" id="IPR029063">
    <property type="entry name" value="SAM-dependent_MTases_sf"/>
</dbReference>
<evidence type="ECO:0000256" key="1">
    <source>
        <dbReference type="ARBA" id="ARBA00022603"/>
    </source>
</evidence>
<gene>
    <name evidence="9" type="primary">aplIM_1</name>
    <name evidence="9" type="ORF">EMA8858_00328</name>
</gene>
<dbReference type="PANTHER" id="PTHR10629">
    <property type="entry name" value="CYTOSINE-SPECIFIC METHYLTRANSFERASE"/>
    <property type="match status" value="1"/>
</dbReference>
<dbReference type="Pfam" id="PF00145">
    <property type="entry name" value="DNA_methylase"/>
    <property type="match status" value="1"/>
</dbReference>
<dbReference type="PROSITE" id="PS51679">
    <property type="entry name" value="SAM_MT_C5"/>
    <property type="match status" value="1"/>
</dbReference>